<proteinExistence type="predicted"/>
<dbReference type="AlphaFoldDB" id="A0A699T0B4"/>
<name>A0A699T0B4_TANCI</name>
<comment type="caution">
    <text evidence="2">The sequence shown here is derived from an EMBL/GenBank/DDBJ whole genome shotgun (WGS) entry which is preliminary data.</text>
</comment>
<evidence type="ECO:0000256" key="1">
    <source>
        <dbReference type="SAM" id="MobiDB-lite"/>
    </source>
</evidence>
<sequence length="38" mass="4134">ASESAFAEEPVQTTCQMEEPLHPVFKTGAEDQPIVQTS</sequence>
<accession>A0A699T0B4</accession>
<feature type="non-terminal residue" evidence="2">
    <location>
        <position position="1"/>
    </location>
</feature>
<feature type="region of interest" description="Disordered" evidence="1">
    <location>
        <begin position="19"/>
        <end position="38"/>
    </location>
</feature>
<gene>
    <name evidence="2" type="ORF">Tci_875844</name>
</gene>
<protein>
    <submittedName>
        <fullName evidence="2">Uncharacterized protein</fullName>
    </submittedName>
</protein>
<reference evidence="2" key="1">
    <citation type="journal article" date="2019" name="Sci. Rep.">
        <title>Draft genome of Tanacetum cinerariifolium, the natural source of mosquito coil.</title>
        <authorList>
            <person name="Yamashiro T."/>
            <person name="Shiraishi A."/>
            <person name="Satake H."/>
            <person name="Nakayama K."/>
        </authorList>
    </citation>
    <scope>NUCLEOTIDE SEQUENCE</scope>
</reference>
<evidence type="ECO:0000313" key="2">
    <source>
        <dbReference type="EMBL" id="GFD03875.1"/>
    </source>
</evidence>
<organism evidence="2">
    <name type="scientific">Tanacetum cinerariifolium</name>
    <name type="common">Dalmatian daisy</name>
    <name type="synonym">Chrysanthemum cinerariifolium</name>
    <dbReference type="NCBI Taxonomy" id="118510"/>
    <lineage>
        <taxon>Eukaryota</taxon>
        <taxon>Viridiplantae</taxon>
        <taxon>Streptophyta</taxon>
        <taxon>Embryophyta</taxon>
        <taxon>Tracheophyta</taxon>
        <taxon>Spermatophyta</taxon>
        <taxon>Magnoliopsida</taxon>
        <taxon>eudicotyledons</taxon>
        <taxon>Gunneridae</taxon>
        <taxon>Pentapetalae</taxon>
        <taxon>asterids</taxon>
        <taxon>campanulids</taxon>
        <taxon>Asterales</taxon>
        <taxon>Asteraceae</taxon>
        <taxon>Asteroideae</taxon>
        <taxon>Anthemideae</taxon>
        <taxon>Anthemidinae</taxon>
        <taxon>Tanacetum</taxon>
    </lineage>
</organism>
<dbReference type="EMBL" id="BKCJ011207838">
    <property type="protein sequence ID" value="GFD03875.1"/>
    <property type="molecule type" value="Genomic_DNA"/>
</dbReference>